<feature type="transmembrane region" description="Helical" evidence="6">
    <location>
        <begin position="456"/>
        <end position="474"/>
    </location>
</feature>
<reference evidence="8 9" key="1">
    <citation type="journal article" date="2016" name="Mol. Biol. Evol.">
        <title>Comparative Genomics of Early-Diverging Mushroom-Forming Fungi Provides Insights into the Origins of Lignocellulose Decay Capabilities.</title>
        <authorList>
            <person name="Nagy L.G."/>
            <person name="Riley R."/>
            <person name="Tritt A."/>
            <person name="Adam C."/>
            <person name="Daum C."/>
            <person name="Floudas D."/>
            <person name="Sun H."/>
            <person name="Yadav J.S."/>
            <person name="Pangilinan J."/>
            <person name="Larsson K.H."/>
            <person name="Matsuura K."/>
            <person name="Barry K."/>
            <person name="Labutti K."/>
            <person name="Kuo R."/>
            <person name="Ohm R.A."/>
            <person name="Bhattacharya S.S."/>
            <person name="Shirouzu T."/>
            <person name="Yoshinaga Y."/>
            <person name="Martin F.M."/>
            <person name="Grigoriev I.V."/>
            <person name="Hibbett D.S."/>
        </authorList>
    </citation>
    <scope>NUCLEOTIDE SEQUENCE [LARGE SCALE GENOMIC DNA]</scope>
    <source>
        <strain evidence="8 9">HHB12733</strain>
    </source>
</reference>
<dbReference type="Gene3D" id="1.20.1250.20">
    <property type="entry name" value="MFS general substrate transporter like domains"/>
    <property type="match status" value="1"/>
</dbReference>
<feature type="transmembrane region" description="Helical" evidence="6">
    <location>
        <begin position="75"/>
        <end position="97"/>
    </location>
</feature>
<feature type="transmembrane region" description="Helical" evidence="6">
    <location>
        <begin position="166"/>
        <end position="188"/>
    </location>
</feature>
<dbReference type="GO" id="GO:0016020">
    <property type="term" value="C:membrane"/>
    <property type="evidence" value="ECO:0007669"/>
    <property type="project" value="UniProtKB-SubCell"/>
</dbReference>
<evidence type="ECO:0000256" key="4">
    <source>
        <dbReference type="ARBA" id="ARBA00022989"/>
    </source>
</evidence>
<dbReference type="Proteomes" id="UP000076842">
    <property type="component" value="Unassembled WGS sequence"/>
</dbReference>
<dbReference type="SUPFAM" id="SSF103473">
    <property type="entry name" value="MFS general substrate transporter"/>
    <property type="match status" value="1"/>
</dbReference>
<feature type="transmembrane region" description="Helical" evidence="6">
    <location>
        <begin position="208"/>
        <end position="230"/>
    </location>
</feature>
<evidence type="ECO:0000256" key="6">
    <source>
        <dbReference type="SAM" id="Phobius"/>
    </source>
</evidence>
<evidence type="ECO:0000259" key="7">
    <source>
        <dbReference type="PROSITE" id="PS50850"/>
    </source>
</evidence>
<name>A0A165KA78_9BASI</name>
<evidence type="ECO:0000313" key="8">
    <source>
        <dbReference type="EMBL" id="KZT62884.1"/>
    </source>
</evidence>
<protein>
    <submittedName>
        <fullName evidence="8">MFS, DHA1 sub-family</fullName>
    </submittedName>
</protein>
<evidence type="ECO:0000256" key="5">
    <source>
        <dbReference type="ARBA" id="ARBA00023136"/>
    </source>
</evidence>
<feature type="transmembrane region" description="Helical" evidence="6">
    <location>
        <begin position="6"/>
        <end position="29"/>
    </location>
</feature>
<keyword evidence="4 6" id="KW-1133">Transmembrane helix</keyword>
<evidence type="ECO:0000256" key="1">
    <source>
        <dbReference type="ARBA" id="ARBA00004141"/>
    </source>
</evidence>
<dbReference type="InParanoid" id="A0A165KA78"/>
<feature type="transmembrane region" description="Helical" evidence="6">
    <location>
        <begin position="288"/>
        <end position="309"/>
    </location>
</feature>
<sequence>MPSIANVRWVVVLALILDLLAFTIPLPLFPRIIEWYTQRELGDENGLLSRILTSIRTFQTMLHGSALNSRRQWDIVLLGGFLGSVFSVLQFLVSPWIGSLSDAYGRKPVLLVSMIGNILSGIVWMKSTSFMSFLLARAIGGFSEGNVQLSIAILSDVTEPAKRGRALALVGLAFAVCFSTGPVLGAYFAQRPFPLVFGPFKHADLNIYAAPAALTIVLLTLETVFLVFFLPETRGYVVPTSGTAAQVKSATTKEVEVDEDTGFVHVPAAADPSGTVQQRLSLLNILRWVHFAFLSVFSGVEFTLTFLTFDLFDWNNSQNGKMLAFIGVLSALLQGGYVRRSIHKIGEGVMARRGVQSCIASFAVLAALPHAGNFGPRLVYAAAVCLAYTSATVVNSLTALASLQCDEPSAGSSGPDPRLLKGRALGEFRSAGQLGRALGPLLACAAYWTVGPSFTYASSALAMIVLSSAMRGIAIKPKTE</sequence>
<evidence type="ECO:0000256" key="3">
    <source>
        <dbReference type="ARBA" id="ARBA00022692"/>
    </source>
</evidence>
<evidence type="ECO:0000256" key="2">
    <source>
        <dbReference type="ARBA" id="ARBA00022448"/>
    </source>
</evidence>
<comment type="subcellular location">
    <subcellularLocation>
        <location evidence="1">Membrane</location>
        <topology evidence="1">Multi-pass membrane protein</topology>
    </subcellularLocation>
</comment>
<feature type="transmembrane region" description="Helical" evidence="6">
    <location>
        <begin position="109"/>
        <end position="125"/>
    </location>
</feature>
<dbReference type="PANTHER" id="PTHR23504:SF31">
    <property type="entry name" value="MAJOR FACILITATOR SUPERFAMILY DOMAIN-CONTAINING PROTEIN 10"/>
    <property type="match status" value="1"/>
</dbReference>
<dbReference type="PROSITE" id="PS50850">
    <property type="entry name" value="MFS"/>
    <property type="match status" value="1"/>
</dbReference>
<dbReference type="InterPro" id="IPR020846">
    <property type="entry name" value="MFS_dom"/>
</dbReference>
<dbReference type="AlphaFoldDB" id="A0A165KA78"/>
<keyword evidence="2" id="KW-0813">Transport</keyword>
<dbReference type="EMBL" id="KV423914">
    <property type="protein sequence ID" value="KZT62884.1"/>
    <property type="molecule type" value="Genomic_DNA"/>
</dbReference>
<evidence type="ECO:0000313" key="9">
    <source>
        <dbReference type="Proteomes" id="UP000076842"/>
    </source>
</evidence>
<dbReference type="OrthoDB" id="196650at2759"/>
<keyword evidence="3 6" id="KW-0812">Transmembrane</keyword>
<accession>A0A165KA78</accession>
<keyword evidence="9" id="KW-1185">Reference proteome</keyword>
<keyword evidence="5 6" id="KW-0472">Membrane</keyword>
<dbReference type="GO" id="GO:0022857">
    <property type="term" value="F:transmembrane transporter activity"/>
    <property type="evidence" value="ECO:0007669"/>
    <property type="project" value="InterPro"/>
</dbReference>
<feature type="transmembrane region" description="Helical" evidence="6">
    <location>
        <begin position="321"/>
        <end position="338"/>
    </location>
</feature>
<dbReference type="InterPro" id="IPR036259">
    <property type="entry name" value="MFS_trans_sf"/>
</dbReference>
<dbReference type="PANTHER" id="PTHR23504">
    <property type="entry name" value="MAJOR FACILITATOR SUPERFAMILY DOMAIN-CONTAINING PROTEIN 10"/>
    <property type="match status" value="1"/>
</dbReference>
<dbReference type="FunFam" id="1.20.1250.20:FF:000223">
    <property type="entry name" value="Major facilitator superfamily domain-containing protein"/>
    <property type="match status" value="1"/>
</dbReference>
<organism evidence="8 9">
    <name type="scientific">Calocera cornea HHB12733</name>
    <dbReference type="NCBI Taxonomy" id="1353952"/>
    <lineage>
        <taxon>Eukaryota</taxon>
        <taxon>Fungi</taxon>
        <taxon>Dikarya</taxon>
        <taxon>Basidiomycota</taxon>
        <taxon>Agaricomycotina</taxon>
        <taxon>Dacrymycetes</taxon>
        <taxon>Dacrymycetales</taxon>
        <taxon>Dacrymycetaceae</taxon>
        <taxon>Calocera</taxon>
    </lineage>
</organism>
<feature type="transmembrane region" description="Helical" evidence="6">
    <location>
        <begin position="350"/>
        <end position="372"/>
    </location>
</feature>
<dbReference type="InterPro" id="IPR011701">
    <property type="entry name" value="MFS"/>
</dbReference>
<dbReference type="Pfam" id="PF07690">
    <property type="entry name" value="MFS_1"/>
    <property type="match status" value="1"/>
</dbReference>
<feature type="domain" description="Major facilitator superfamily (MFS) profile" evidence="7">
    <location>
        <begin position="11"/>
        <end position="480"/>
    </location>
</feature>
<proteinExistence type="predicted"/>
<gene>
    <name evidence="8" type="ORF">CALCODRAFT_3830</name>
</gene>